<keyword evidence="3" id="KW-1185">Reference proteome</keyword>
<feature type="transmembrane region" description="Helical" evidence="1">
    <location>
        <begin position="114"/>
        <end position="131"/>
    </location>
</feature>
<evidence type="ECO:0000256" key="1">
    <source>
        <dbReference type="SAM" id="Phobius"/>
    </source>
</evidence>
<accession>A0ABT4UQF1</accession>
<name>A0ABT4UQF1_9BACT</name>
<feature type="transmembrane region" description="Helical" evidence="1">
    <location>
        <begin position="91"/>
        <end position="108"/>
    </location>
</feature>
<keyword evidence="1" id="KW-1133">Transmembrane helix</keyword>
<dbReference type="InterPro" id="IPR004891">
    <property type="entry name" value="Mercury-R_MerC"/>
</dbReference>
<dbReference type="Proteomes" id="UP001210231">
    <property type="component" value="Unassembled WGS sequence"/>
</dbReference>
<dbReference type="EMBL" id="JAQGEF010000030">
    <property type="protein sequence ID" value="MDA3616430.1"/>
    <property type="molecule type" value="Genomic_DNA"/>
</dbReference>
<sequence length="147" mass="16692">MTFKLFKFAILLQKQRDLSMKINWDGLGIAASVACAIHCAVLPLIFTSLPLFGMDVIKNHTFEYFMIFLALAIGIYSLWHGYKKHHHQKKPILILIIGFAFLLVKEVLPGHPVWPVLPALAGIVTAHVYNYQLCKKAKHCHSEDCNH</sequence>
<dbReference type="Pfam" id="PF03203">
    <property type="entry name" value="MerC"/>
    <property type="match status" value="1"/>
</dbReference>
<reference evidence="2 3" key="1">
    <citation type="submission" date="2022-12" db="EMBL/GenBank/DDBJ databases">
        <title>Chitinophagaceae gen. sp. nov., a new member of the family Chitinophagaceae, isolated from soil in a chemical factory.</title>
        <authorList>
            <person name="Ke Z."/>
        </authorList>
    </citation>
    <scope>NUCLEOTIDE SEQUENCE [LARGE SCALE GENOMIC DNA]</scope>
    <source>
        <strain evidence="2 3">LY-5</strain>
    </source>
</reference>
<feature type="transmembrane region" description="Helical" evidence="1">
    <location>
        <begin position="26"/>
        <end position="49"/>
    </location>
</feature>
<protein>
    <submittedName>
        <fullName evidence="2">MerC domain-containing protein</fullName>
    </submittedName>
</protein>
<proteinExistence type="predicted"/>
<keyword evidence="1" id="KW-0472">Membrane</keyword>
<keyword evidence="1" id="KW-0812">Transmembrane</keyword>
<evidence type="ECO:0000313" key="2">
    <source>
        <dbReference type="EMBL" id="MDA3616430.1"/>
    </source>
</evidence>
<dbReference type="RefSeq" id="WP_407032759.1">
    <property type="nucleotide sequence ID" value="NZ_JAQGEF010000030.1"/>
</dbReference>
<evidence type="ECO:0000313" key="3">
    <source>
        <dbReference type="Proteomes" id="UP001210231"/>
    </source>
</evidence>
<gene>
    <name evidence="2" type="ORF">O3P16_16580</name>
</gene>
<comment type="caution">
    <text evidence="2">The sequence shown here is derived from an EMBL/GenBank/DDBJ whole genome shotgun (WGS) entry which is preliminary data.</text>
</comment>
<organism evidence="2 3">
    <name type="scientific">Polluticaenibacter yanchengensis</name>
    <dbReference type="NCBI Taxonomy" id="3014562"/>
    <lineage>
        <taxon>Bacteria</taxon>
        <taxon>Pseudomonadati</taxon>
        <taxon>Bacteroidota</taxon>
        <taxon>Chitinophagia</taxon>
        <taxon>Chitinophagales</taxon>
        <taxon>Chitinophagaceae</taxon>
        <taxon>Polluticaenibacter</taxon>
    </lineage>
</organism>
<feature type="transmembrane region" description="Helical" evidence="1">
    <location>
        <begin position="61"/>
        <end position="79"/>
    </location>
</feature>